<accession>A0A6A5K7Y4</accession>
<dbReference type="PANTHER" id="PTHR36124">
    <property type="match status" value="1"/>
</dbReference>
<gene>
    <name evidence="2" type="ORF">BDW02DRAFT_529881</name>
</gene>
<dbReference type="CDD" id="cd05233">
    <property type="entry name" value="SDR_c"/>
    <property type="match status" value="1"/>
</dbReference>
<dbReference type="PANTHER" id="PTHR36124:SF1">
    <property type="entry name" value="ER-BOUND OXYGENASE MPAB_MPAB'_RUBBER OXYGENASE CATALYTIC DOMAIN-CONTAINING PROTEIN"/>
    <property type="match status" value="1"/>
</dbReference>
<sequence>MIPWIVNYGKNIASCTQVWILSALVIYWLAVRLLRYRYRDSIPLHFNYPTRSSWADMTLNDAHQIHLKLTTQEFPSTFSLSLFFALFKTYGIPSISNLIIATGQVATPEKTSKRAADTGVLLAEVMANEPGSERNVNGIALVNYLHGRYIKAGKIKNEDMLYTLSLMALEPIRWTDKYEWRCVTDLEKCALGVYWKDLGEAMKISSHTLPSASKGWRDGLHWLEELEVWSAAYEAKSMLPSASNAALAKGTFDIGLFNLPRGLKPVAYGVAMLVLEPRLRTAMKLPDPPAVYSHLFNTAIHVRKWALRNLFLPRPYCLRVKWFTEMNGHSGRAHFCSYTAHPWYIKPSFSARWGPKALILRAFGGMVPGNQKYCPDGYRIRELGPEELVGKGDVINYSTNSSRAETLLSELNSIPGPSSASTPRIHLIRGDMSNKPSVQALVSETINKMGRLDVVISNAGWTRMTTFTDIEQQIDDSDWDKCFTMNVKTHLWLAYAAKDALSATEGVFISTASVAGVKPSGSSVPYAVTKAAQIHLVKSLAVVFAPRVRVNCVSPGMLLTEWGLKFPEEKRKAAVGNTKLKRLATVEDVADQVRCLALSRSVTGQNVVIDGGSSL</sequence>
<dbReference type="OrthoDB" id="545169at2759"/>
<dbReference type="InterPro" id="IPR046366">
    <property type="entry name" value="MPAB"/>
</dbReference>
<organism evidence="2 3">
    <name type="scientific">Decorospora gaudefroyi</name>
    <dbReference type="NCBI Taxonomy" id="184978"/>
    <lineage>
        <taxon>Eukaryota</taxon>
        <taxon>Fungi</taxon>
        <taxon>Dikarya</taxon>
        <taxon>Ascomycota</taxon>
        <taxon>Pezizomycotina</taxon>
        <taxon>Dothideomycetes</taxon>
        <taxon>Pleosporomycetidae</taxon>
        <taxon>Pleosporales</taxon>
        <taxon>Pleosporineae</taxon>
        <taxon>Pleosporaceae</taxon>
        <taxon>Decorospora</taxon>
    </lineage>
</organism>
<protein>
    <submittedName>
        <fullName evidence="2">NAD(P)-binding protein</fullName>
    </submittedName>
</protein>
<dbReference type="InterPro" id="IPR036291">
    <property type="entry name" value="NAD(P)-bd_dom_sf"/>
</dbReference>
<evidence type="ECO:0000313" key="3">
    <source>
        <dbReference type="Proteomes" id="UP000800040"/>
    </source>
</evidence>
<dbReference type="InterPro" id="IPR002347">
    <property type="entry name" value="SDR_fam"/>
</dbReference>
<evidence type="ECO:0000256" key="1">
    <source>
        <dbReference type="SAM" id="Phobius"/>
    </source>
</evidence>
<dbReference type="Pfam" id="PF13561">
    <property type="entry name" value="adh_short_C2"/>
    <property type="match status" value="1"/>
</dbReference>
<keyword evidence="1" id="KW-1133">Transmembrane helix</keyword>
<feature type="transmembrane region" description="Helical" evidence="1">
    <location>
        <begin position="12"/>
        <end position="30"/>
    </location>
</feature>
<dbReference type="GO" id="GO:0016491">
    <property type="term" value="F:oxidoreductase activity"/>
    <property type="evidence" value="ECO:0007669"/>
    <property type="project" value="InterPro"/>
</dbReference>
<reference evidence="2" key="1">
    <citation type="submission" date="2020-01" db="EMBL/GenBank/DDBJ databases">
        <authorList>
            <consortium name="DOE Joint Genome Institute"/>
            <person name="Haridas S."/>
            <person name="Albert R."/>
            <person name="Binder M."/>
            <person name="Bloem J."/>
            <person name="Labutti K."/>
            <person name="Salamov A."/>
            <person name="Andreopoulos B."/>
            <person name="Baker S.E."/>
            <person name="Barry K."/>
            <person name="Bills G."/>
            <person name="Bluhm B.H."/>
            <person name="Cannon C."/>
            <person name="Castanera R."/>
            <person name="Culley D.E."/>
            <person name="Daum C."/>
            <person name="Ezra D."/>
            <person name="Gonzalez J.B."/>
            <person name="Henrissat B."/>
            <person name="Kuo A."/>
            <person name="Liang C."/>
            <person name="Lipzen A."/>
            <person name="Lutzoni F."/>
            <person name="Magnuson J."/>
            <person name="Mondo S."/>
            <person name="Nolan M."/>
            <person name="Ohm R."/>
            <person name="Pangilinan J."/>
            <person name="Park H.-J."/>
            <person name="Ramirez L."/>
            <person name="Alfaro M."/>
            <person name="Sun H."/>
            <person name="Tritt A."/>
            <person name="Yoshinaga Y."/>
            <person name="Zwiers L.-H."/>
            <person name="Turgeon B.G."/>
            <person name="Goodwin S.B."/>
            <person name="Spatafora J.W."/>
            <person name="Crous P.W."/>
            <person name="Grigoriev I.V."/>
        </authorList>
    </citation>
    <scope>NUCLEOTIDE SEQUENCE</scope>
    <source>
        <strain evidence="2">P77</strain>
    </source>
</reference>
<keyword evidence="1" id="KW-0472">Membrane</keyword>
<name>A0A6A5K7Y4_9PLEO</name>
<evidence type="ECO:0000313" key="2">
    <source>
        <dbReference type="EMBL" id="KAF1832410.1"/>
    </source>
</evidence>
<keyword evidence="1" id="KW-0812">Transmembrane</keyword>
<dbReference type="Proteomes" id="UP000800040">
    <property type="component" value="Unassembled WGS sequence"/>
</dbReference>
<dbReference type="PRINTS" id="PR00080">
    <property type="entry name" value="SDRFAMILY"/>
</dbReference>
<dbReference type="SUPFAM" id="SSF51735">
    <property type="entry name" value="NAD(P)-binding Rossmann-fold domains"/>
    <property type="match status" value="1"/>
</dbReference>
<dbReference type="Gene3D" id="3.40.50.720">
    <property type="entry name" value="NAD(P)-binding Rossmann-like Domain"/>
    <property type="match status" value="1"/>
</dbReference>
<dbReference type="PRINTS" id="PR00081">
    <property type="entry name" value="GDHRDH"/>
</dbReference>
<proteinExistence type="predicted"/>
<dbReference type="AlphaFoldDB" id="A0A6A5K7Y4"/>
<keyword evidence="3" id="KW-1185">Reference proteome</keyword>
<dbReference type="EMBL" id="ML975339">
    <property type="protein sequence ID" value="KAF1832410.1"/>
    <property type="molecule type" value="Genomic_DNA"/>
</dbReference>